<dbReference type="PANTHER" id="PTHR48153">
    <property type="entry name" value="UFM1-SPECIFIC PROTEASE 2"/>
    <property type="match status" value="1"/>
</dbReference>
<protein>
    <submittedName>
        <fullName evidence="4">Zinc finger-containing ubiquitin peptidase 1</fullName>
        <ecNumber evidence="4">3.4.19.12</ecNumber>
    </submittedName>
</protein>
<comment type="caution">
    <text evidence="4">The sequence shown here is derived from an EMBL/GenBank/DDBJ whole genome shotgun (WGS) entry which is preliminary data.</text>
</comment>
<dbReference type="GO" id="GO:0004843">
    <property type="term" value="F:cysteine-type deubiquitinase activity"/>
    <property type="evidence" value="ECO:0007669"/>
    <property type="project" value="UniProtKB-EC"/>
</dbReference>
<gene>
    <name evidence="4" type="ORF">BLNAU_21656</name>
</gene>
<feature type="region of interest" description="Disordered" evidence="2">
    <location>
        <begin position="1"/>
        <end position="20"/>
    </location>
</feature>
<dbReference type="PANTHER" id="PTHR48153:SF4">
    <property type="entry name" value="UBIQUITIN CARBOXYL-TERMINAL HYDROLASE MUG105"/>
    <property type="match status" value="1"/>
</dbReference>
<dbReference type="Pfam" id="PF07910">
    <property type="entry name" value="Peptidase_C78"/>
    <property type="match status" value="1"/>
</dbReference>
<evidence type="ECO:0000256" key="1">
    <source>
        <dbReference type="ARBA" id="ARBA00022801"/>
    </source>
</evidence>
<feature type="domain" description="UFSP1/2/DUB catalytic" evidence="3">
    <location>
        <begin position="59"/>
        <end position="254"/>
    </location>
</feature>
<feature type="compositionally biased region" description="Polar residues" evidence="2">
    <location>
        <begin position="1"/>
        <end position="13"/>
    </location>
</feature>
<organism evidence="4 5">
    <name type="scientific">Blattamonas nauphoetae</name>
    <dbReference type="NCBI Taxonomy" id="2049346"/>
    <lineage>
        <taxon>Eukaryota</taxon>
        <taxon>Metamonada</taxon>
        <taxon>Preaxostyla</taxon>
        <taxon>Oxymonadida</taxon>
        <taxon>Blattamonas</taxon>
    </lineage>
</organism>
<dbReference type="Proteomes" id="UP001281761">
    <property type="component" value="Unassembled WGS sequence"/>
</dbReference>
<evidence type="ECO:0000259" key="3">
    <source>
        <dbReference type="Pfam" id="PF07910"/>
    </source>
</evidence>
<name>A0ABQ9WV99_9EUKA</name>
<dbReference type="EMBL" id="JARBJD010000347">
    <property type="protein sequence ID" value="KAK2943429.1"/>
    <property type="molecule type" value="Genomic_DNA"/>
</dbReference>
<evidence type="ECO:0000313" key="5">
    <source>
        <dbReference type="Proteomes" id="UP001281761"/>
    </source>
</evidence>
<evidence type="ECO:0000313" key="4">
    <source>
        <dbReference type="EMBL" id="KAK2943429.1"/>
    </source>
</evidence>
<proteinExistence type="predicted"/>
<evidence type="ECO:0000256" key="2">
    <source>
        <dbReference type="SAM" id="MobiDB-lite"/>
    </source>
</evidence>
<accession>A0ABQ9WV99</accession>
<reference evidence="4 5" key="1">
    <citation type="journal article" date="2022" name="bioRxiv">
        <title>Genomics of Preaxostyla Flagellates Illuminates Evolutionary Transitions and the Path Towards Mitochondrial Loss.</title>
        <authorList>
            <person name="Novak L.V.F."/>
            <person name="Treitli S.C."/>
            <person name="Pyrih J."/>
            <person name="Halakuc P."/>
            <person name="Pipaliya S.V."/>
            <person name="Vacek V."/>
            <person name="Brzon O."/>
            <person name="Soukal P."/>
            <person name="Eme L."/>
            <person name="Dacks J.B."/>
            <person name="Karnkowska A."/>
            <person name="Elias M."/>
            <person name="Hampl V."/>
        </authorList>
    </citation>
    <scope>NUCLEOTIDE SEQUENCE [LARGE SCALE GENOMIC DNA]</scope>
    <source>
        <strain evidence="4">NAU3</strain>
        <tissue evidence="4">Gut</tissue>
    </source>
</reference>
<dbReference type="EC" id="3.4.19.12" evidence="4"/>
<dbReference type="InterPro" id="IPR012462">
    <property type="entry name" value="UFSP1/2_DUB_cat"/>
</dbReference>
<keyword evidence="5" id="KW-1185">Reference proteome</keyword>
<dbReference type="Gene3D" id="3.90.70.130">
    <property type="match status" value="1"/>
</dbReference>
<keyword evidence="1 4" id="KW-0378">Hydrolase</keyword>
<sequence length="279" mass="32031">MWQTWGFQPQQNDDAPLQDPDPYVDDGVSQLRAYLSNHPQTSYRVNSILSLPTDYVHVGYDLGWGCGYRNTAMMYSCVRRLPAFQQHFRTYGFPDHLTLQNVQEIMEMSWKAGFDPDGKNQLQGKVYGRSKWIGATDVWSFFHFLRVPMKIVDVQSGADNLIKWITNYFLERATGDKMVTVGTGPPRPFCPPLYLQGHDHSLTIVGVVPDEEVLIVFDPSDPQQFENIPAFHHCEGSLFRRRSTLARFSQLYQILYLDTDSLLPEETTELDKRVSATLV</sequence>